<reference evidence="1" key="1">
    <citation type="submission" date="2022-07" db="EMBL/GenBank/DDBJ databases">
        <title>Isolation, identification, and degradation of a PFOSA degrading strain from sewage treatment plant.</title>
        <authorList>
            <person name="Zhang L."/>
            <person name="Huo Y."/>
        </authorList>
    </citation>
    <scope>NUCLEOTIDE SEQUENCE</scope>
    <source>
        <strain evidence="1">C1</strain>
    </source>
</reference>
<protein>
    <submittedName>
        <fullName evidence="1">Uncharacterized protein</fullName>
    </submittedName>
</protein>
<sequence>MIISEDTYNDLITAFSYKLTLESSFYWKKATNRLVEVFILDYALISDTDEDYNSGLDTEEEQEVKEAIIASEENSDTHLFIPRLSVDERIEIMKHFIQIQTDLNQKQSLENTLTTLINLKKAKPIDLIKNGFEMGFDFNNLTKNTKELTDSWIVFYRSQTKPFVDKWLTAIKNNNLV</sequence>
<evidence type="ECO:0000313" key="2">
    <source>
        <dbReference type="Proteomes" id="UP001059844"/>
    </source>
</evidence>
<evidence type="ECO:0000313" key="1">
    <source>
        <dbReference type="EMBL" id="UUC44573.1"/>
    </source>
</evidence>
<dbReference type="Proteomes" id="UP001059844">
    <property type="component" value="Chromosome"/>
</dbReference>
<dbReference type="RefSeq" id="WP_256550251.1">
    <property type="nucleotide sequence ID" value="NZ_CP101751.1"/>
</dbReference>
<proteinExistence type="predicted"/>
<gene>
    <name evidence="1" type="ORF">NOX80_13135</name>
</gene>
<accession>A0ABY5IP09</accession>
<name>A0ABY5IP09_9FLAO</name>
<organism evidence="1 2">
    <name type="scientific">Flavobacterium cerinum</name>
    <dbReference type="NCBI Taxonomy" id="2502784"/>
    <lineage>
        <taxon>Bacteria</taxon>
        <taxon>Pseudomonadati</taxon>
        <taxon>Bacteroidota</taxon>
        <taxon>Flavobacteriia</taxon>
        <taxon>Flavobacteriales</taxon>
        <taxon>Flavobacteriaceae</taxon>
        <taxon>Flavobacterium</taxon>
    </lineage>
</organism>
<keyword evidence="2" id="KW-1185">Reference proteome</keyword>
<dbReference type="EMBL" id="CP101751">
    <property type="protein sequence ID" value="UUC44573.1"/>
    <property type="molecule type" value="Genomic_DNA"/>
</dbReference>